<evidence type="ECO:0000313" key="2">
    <source>
        <dbReference type="Proteomes" id="UP001165960"/>
    </source>
</evidence>
<dbReference type="EMBL" id="QTSX02000750">
    <property type="protein sequence ID" value="KAJ9085679.1"/>
    <property type="molecule type" value="Genomic_DNA"/>
</dbReference>
<gene>
    <name evidence="1" type="ORF">DSO57_1011600</name>
</gene>
<keyword evidence="2" id="KW-1185">Reference proteome</keyword>
<comment type="caution">
    <text evidence="1">The sequence shown here is derived from an EMBL/GenBank/DDBJ whole genome shotgun (WGS) entry which is preliminary data.</text>
</comment>
<organism evidence="1 2">
    <name type="scientific">Entomophthora muscae</name>
    <dbReference type="NCBI Taxonomy" id="34485"/>
    <lineage>
        <taxon>Eukaryota</taxon>
        <taxon>Fungi</taxon>
        <taxon>Fungi incertae sedis</taxon>
        <taxon>Zoopagomycota</taxon>
        <taxon>Entomophthoromycotina</taxon>
        <taxon>Entomophthoromycetes</taxon>
        <taxon>Entomophthorales</taxon>
        <taxon>Entomophthoraceae</taxon>
        <taxon>Entomophthora</taxon>
    </lineage>
</organism>
<protein>
    <submittedName>
        <fullName evidence="1">Uncharacterized protein</fullName>
    </submittedName>
</protein>
<accession>A0ACC2UFT2</accession>
<reference evidence="1" key="1">
    <citation type="submission" date="2022-04" db="EMBL/GenBank/DDBJ databases">
        <title>Genome of the entomopathogenic fungus Entomophthora muscae.</title>
        <authorList>
            <person name="Elya C."/>
            <person name="Lovett B.R."/>
            <person name="Lee E."/>
            <person name="Macias A.M."/>
            <person name="Hajek A.E."/>
            <person name="De Bivort B.L."/>
            <person name="Kasson M.T."/>
            <person name="De Fine Licht H.H."/>
            <person name="Stajich J.E."/>
        </authorList>
    </citation>
    <scope>NUCLEOTIDE SEQUENCE</scope>
    <source>
        <strain evidence="1">Berkeley</strain>
    </source>
</reference>
<sequence>MAPPIYWLGGEPLDELLGDLLGVLIPQEGPLLQPAIKVSHTRDIENNEVTYNFTYYPVLPQPHTLNPRVSSSCLLVFDTSYEPLATTIEPSAPVVYSTISSATASNNDDVFYTKILIKCVDSDSLNAIVSTKDGNQLLDSEYEAVLDCLTIGMCVWDIVS</sequence>
<dbReference type="Proteomes" id="UP001165960">
    <property type="component" value="Unassembled WGS sequence"/>
</dbReference>
<proteinExistence type="predicted"/>
<name>A0ACC2UFT2_9FUNG</name>
<evidence type="ECO:0000313" key="1">
    <source>
        <dbReference type="EMBL" id="KAJ9085679.1"/>
    </source>
</evidence>